<dbReference type="Pfam" id="PF07931">
    <property type="entry name" value="CPT"/>
    <property type="match status" value="1"/>
</dbReference>
<sequence length="176" mass="19802">MVVILNGPSCSGKSTIAKEICKLSDDKFVHLQVDEAKNYLSTILDQKSTLRHIGRQICDDILLQTADIFLKNGKNVVIDTIFNGDDAVLIAKKHLDFFQNQKVLFAGIECALTERLKRFKVQNDNPRRNEKAIIEHEGVFELCKSLYSEVFDTIKMSANDIAKQILAKIGVSLSFN</sequence>
<reference evidence="1 2" key="1">
    <citation type="journal article" date="2019" name="ISME J.">
        <title>Deianiraea, an extracellular bacterium associated with the ciliate Paramecium, suggests an alternative scenario for the evolution of Rickettsiales.</title>
        <authorList>
            <person name="Castelli M."/>
            <person name="Sabaneyeva E."/>
            <person name="Lanzoni O."/>
            <person name="Lebedeva N."/>
            <person name="Floriano A.M."/>
            <person name="Gaiarsa S."/>
            <person name="Benken K."/>
            <person name="Modeo L."/>
            <person name="Bandi C."/>
            <person name="Potekhin A."/>
            <person name="Sassera D."/>
            <person name="Petroni G."/>
        </authorList>
    </citation>
    <scope>NUCLEOTIDE SEQUENCE [LARGE SCALE GENOMIC DNA]</scope>
    <source>
        <strain evidence="1">CyL4-1</strain>
    </source>
</reference>
<name>A0A5B8XEP9_9RICK</name>
<keyword evidence="2" id="KW-1185">Reference proteome</keyword>
<keyword evidence="1" id="KW-0808">Transferase</keyword>
<dbReference type="Gene3D" id="3.40.50.300">
    <property type="entry name" value="P-loop containing nucleotide triphosphate hydrolases"/>
    <property type="match status" value="1"/>
</dbReference>
<accession>A0A5B8XEP9</accession>
<evidence type="ECO:0000313" key="2">
    <source>
        <dbReference type="Proteomes" id="UP000321934"/>
    </source>
</evidence>
<dbReference type="Proteomes" id="UP000321934">
    <property type="component" value="Chromosome"/>
</dbReference>
<evidence type="ECO:0000313" key="1">
    <source>
        <dbReference type="EMBL" id="QED22884.1"/>
    </source>
</evidence>
<proteinExistence type="predicted"/>
<dbReference type="AlphaFoldDB" id="A0A5B8XEP9"/>
<organism evidence="1 2">
    <name type="scientific">Candidatus Deianiraea vastatrix</name>
    <dbReference type="NCBI Taxonomy" id="2163644"/>
    <lineage>
        <taxon>Bacteria</taxon>
        <taxon>Pseudomonadati</taxon>
        <taxon>Pseudomonadota</taxon>
        <taxon>Alphaproteobacteria</taxon>
        <taxon>Rickettsiales</taxon>
        <taxon>Candidatus Deianiraeaceae</taxon>
        <taxon>Candidatus Deianiraea</taxon>
    </lineage>
</organism>
<dbReference type="SUPFAM" id="SSF52540">
    <property type="entry name" value="P-loop containing nucleoside triphosphate hydrolases"/>
    <property type="match status" value="1"/>
</dbReference>
<dbReference type="InterPro" id="IPR027417">
    <property type="entry name" value="P-loop_NTPase"/>
</dbReference>
<gene>
    <name evidence="1" type="ORF">Deia_00070</name>
</gene>
<dbReference type="EMBL" id="CP029077">
    <property type="protein sequence ID" value="QED22884.1"/>
    <property type="molecule type" value="Genomic_DNA"/>
</dbReference>
<dbReference type="GO" id="GO:0016740">
    <property type="term" value="F:transferase activity"/>
    <property type="evidence" value="ECO:0007669"/>
    <property type="project" value="UniProtKB-KW"/>
</dbReference>
<protein>
    <submittedName>
        <fullName evidence="1">Chloramphenicol phosphotransferase-like protein</fullName>
    </submittedName>
</protein>